<evidence type="ECO:0000313" key="2">
    <source>
        <dbReference type="Proteomes" id="UP000320582"/>
    </source>
</evidence>
<comment type="caution">
    <text evidence="1">The sequence shown here is derived from an EMBL/GenBank/DDBJ whole genome shotgun (WGS) entry which is preliminary data.</text>
</comment>
<reference evidence="1 2" key="1">
    <citation type="submission" date="2019-06" db="EMBL/GenBank/DDBJ databases">
        <title>Genomic Encyclopedia of Archaeal and Bacterial Type Strains, Phase II (KMG-II): from individual species to whole genera.</title>
        <authorList>
            <person name="Goeker M."/>
        </authorList>
    </citation>
    <scope>NUCLEOTIDE SEQUENCE [LARGE SCALE GENOMIC DNA]</scope>
    <source>
        <strain evidence="1 2">DSM 18423</strain>
    </source>
</reference>
<organism evidence="1 2">
    <name type="scientific">Roseinatronobacter monicus</name>
    <dbReference type="NCBI Taxonomy" id="393481"/>
    <lineage>
        <taxon>Bacteria</taxon>
        <taxon>Pseudomonadati</taxon>
        <taxon>Pseudomonadota</taxon>
        <taxon>Alphaproteobacteria</taxon>
        <taxon>Rhodobacterales</taxon>
        <taxon>Paracoccaceae</taxon>
        <taxon>Roseinatronobacter</taxon>
    </lineage>
</organism>
<sequence>MTARISRPMTGFLALAFVLAIVALDLGATGAPDLFTAPPALALGSGAAPEGAHCSGG</sequence>
<dbReference type="RefSeq" id="WP_170207013.1">
    <property type="nucleotide sequence ID" value="NZ_VFPT01000001.1"/>
</dbReference>
<accession>A0A543KBX0</accession>
<protein>
    <submittedName>
        <fullName evidence="1">Uncharacterized protein</fullName>
    </submittedName>
</protein>
<evidence type="ECO:0000313" key="1">
    <source>
        <dbReference type="EMBL" id="TQM92591.1"/>
    </source>
</evidence>
<dbReference type="Proteomes" id="UP000320582">
    <property type="component" value="Unassembled WGS sequence"/>
</dbReference>
<name>A0A543KBX0_9RHOB</name>
<proteinExistence type="predicted"/>
<dbReference type="AlphaFoldDB" id="A0A543KBX0"/>
<dbReference type="EMBL" id="VFPT01000001">
    <property type="protein sequence ID" value="TQM92591.1"/>
    <property type="molecule type" value="Genomic_DNA"/>
</dbReference>
<keyword evidence="2" id="KW-1185">Reference proteome</keyword>
<gene>
    <name evidence="1" type="ORF">BD293_1202</name>
</gene>